<evidence type="ECO:0000256" key="1">
    <source>
        <dbReference type="SAM" id="MobiDB-lite"/>
    </source>
</evidence>
<gene>
    <name evidence="2" type="primary">Majin</name>
</gene>
<evidence type="ECO:0000313" key="3">
    <source>
        <dbReference type="Proteomes" id="UP000694381"/>
    </source>
</evidence>
<feature type="region of interest" description="Disordered" evidence="1">
    <location>
        <begin position="47"/>
        <end position="97"/>
    </location>
</feature>
<reference evidence="2" key="2">
    <citation type="submission" date="2025-09" db="UniProtKB">
        <authorList>
            <consortium name="Ensembl"/>
        </authorList>
    </citation>
    <scope>IDENTIFICATION</scope>
</reference>
<keyword evidence="3" id="KW-1185">Reference proteome</keyword>
<dbReference type="InterPro" id="IPR027816">
    <property type="entry name" value="MAJIN"/>
</dbReference>
<sequence length="123" mass="13907">MSLKPFTYPFPETRFLHTGSIVYKFKIRYGDSIRGEEMENKETIIQELESQDGEPQQKHQDIAVSDATEAQEHGSKCRHGLPGPVVPPLQQGSSSPKELGTSGFFGFLSSLFPFRHFFRKSSQ</sequence>
<accession>A0A8C6QMY8</accession>
<reference evidence="2" key="1">
    <citation type="submission" date="2025-08" db="UniProtKB">
        <authorList>
            <consortium name="Ensembl"/>
        </authorList>
    </citation>
    <scope>IDENTIFICATION</scope>
</reference>
<proteinExistence type="predicted"/>
<dbReference type="Pfam" id="PF15077">
    <property type="entry name" value="MAJIN"/>
    <property type="match status" value="2"/>
</dbReference>
<dbReference type="GO" id="GO:0003677">
    <property type="term" value="F:DNA binding"/>
    <property type="evidence" value="ECO:0007669"/>
    <property type="project" value="InterPro"/>
</dbReference>
<dbReference type="GO" id="GO:0070197">
    <property type="term" value="P:meiotic attachment of telomere to nuclear envelope"/>
    <property type="evidence" value="ECO:0007669"/>
    <property type="project" value="TreeGrafter"/>
</dbReference>
<dbReference type="Proteomes" id="UP000694381">
    <property type="component" value="Unassembled WGS sequence"/>
</dbReference>
<protein>
    <submittedName>
        <fullName evidence="2">Membrane anchored junction protein</fullName>
    </submittedName>
</protein>
<dbReference type="GO" id="GO:0005637">
    <property type="term" value="C:nuclear inner membrane"/>
    <property type="evidence" value="ECO:0007669"/>
    <property type="project" value="TreeGrafter"/>
</dbReference>
<organism evidence="2 3">
    <name type="scientific">Nannospalax galili</name>
    <name type="common">Northern Israeli blind subterranean mole rat</name>
    <name type="synonym">Spalax galili</name>
    <dbReference type="NCBI Taxonomy" id="1026970"/>
    <lineage>
        <taxon>Eukaryota</taxon>
        <taxon>Metazoa</taxon>
        <taxon>Chordata</taxon>
        <taxon>Craniata</taxon>
        <taxon>Vertebrata</taxon>
        <taxon>Euteleostomi</taxon>
        <taxon>Mammalia</taxon>
        <taxon>Eutheria</taxon>
        <taxon>Euarchontoglires</taxon>
        <taxon>Glires</taxon>
        <taxon>Rodentia</taxon>
        <taxon>Myomorpha</taxon>
        <taxon>Muroidea</taxon>
        <taxon>Spalacidae</taxon>
        <taxon>Spalacinae</taxon>
        <taxon>Nannospalax</taxon>
    </lineage>
</organism>
<dbReference type="PANTHER" id="PTHR35824">
    <property type="entry name" value="MEMBRANE-ANCHORED JUNCTION PROTEIN MAJIN"/>
    <property type="match status" value="1"/>
</dbReference>
<dbReference type="GeneTree" id="ENSGT00390000007971"/>
<evidence type="ECO:0000313" key="2">
    <source>
        <dbReference type="Ensembl" id="ENSNGAP00000006426.1"/>
    </source>
</evidence>
<dbReference type="GO" id="GO:0007129">
    <property type="term" value="P:homologous chromosome pairing at meiosis"/>
    <property type="evidence" value="ECO:0007669"/>
    <property type="project" value="TreeGrafter"/>
</dbReference>
<name>A0A8C6QMY8_NANGA</name>
<dbReference type="PANTHER" id="PTHR35824:SF1">
    <property type="entry name" value="MEMBRANE-ANCHORED JUNCTION PROTEIN"/>
    <property type="match status" value="1"/>
</dbReference>
<dbReference type="Ensembl" id="ENSNGAT00000011505.1">
    <property type="protein sequence ID" value="ENSNGAP00000006426.1"/>
    <property type="gene ID" value="ENSNGAG00000009571.1"/>
</dbReference>
<dbReference type="AlphaFoldDB" id="A0A8C6QMY8"/>